<dbReference type="GO" id="GO:0005789">
    <property type="term" value="C:endoplasmic reticulum membrane"/>
    <property type="evidence" value="ECO:0007669"/>
    <property type="project" value="UniProtKB-SubCell"/>
</dbReference>
<feature type="region of interest" description="Disordered" evidence="7">
    <location>
        <begin position="1"/>
        <end position="25"/>
    </location>
</feature>
<name>A0AAW0RKM5_9HYPO</name>
<comment type="similarity">
    <text evidence="1 6">Belongs to the RAMP4 family.</text>
</comment>
<protein>
    <recommendedName>
        <fullName evidence="6">Stress-associated endoplasmic reticulum protein</fullName>
    </recommendedName>
</protein>
<evidence type="ECO:0000256" key="1">
    <source>
        <dbReference type="ARBA" id="ARBA00005500"/>
    </source>
</evidence>
<dbReference type="Proteomes" id="UP001397290">
    <property type="component" value="Unassembled WGS sequence"/>
</dbReference>
<keyword evidence="2 6" id="KW-0812">Transmembrane</keyword>
<comment type="subcellular location">
    <subcellularLocation>
        <location evidence="6">Membrane</location>
        <topology evidence="6">Single-pass membrane protein</topology>
    </subcellularLocation>
    <subcellularLocation>
        <location evidence="6">Endoplasmic reticulum membrane</location>
        <topology evidence="6">Single-pass membrane protein</topology>
    </subcellularLocation>
</comment>
<gene>
    <name evidence="8" type="ORF">G3M48_008624</name>
</gene>
<reference evidence="8 9" key="1">
    <citation type="submission" date="2020-02" db="EMBL/GenBank/DDBJ databases">
        <title>Comparative genomics of the hypocrealean fungal genus Beauvera.</title>
        <authorList>
            <person name="Showalter D.N."/>
            <person name="Bushley K.E."/>
            <person name="Rehner S.A."/>
        </authorList>
    </citation>
    <scope>NUCLEOTIDE SEQUENCE [LARGE SCALE GENOMIC DNA]</scope>
    <source>
        <strain evidence="8 9">ARSEF4384</strain>
    </source>
</reference>
<keyword evidence="9" id="KW-1185">Reference proteome</keyword>
<keyword evidence="5 6" id="KW-0472">Membrane</keyword>
<organism evidence="8 9">
    <name type="scientific">Beauveria asiatica</name>
    <dbReference type="NCBI Taxonomy" id="1069075"/>
    <lineage>
        <taxon>Eukaryota</taxon>
        <taxon>Fungi</taxon>
        <taxon>Dikarya</taxon>
        <taxon>Ascomycota</taxon>
        <taxon>Pezizomycotina</taxon>
        <taxon>Sordariomycetes</taxon>
        <taxon>Hypocreomycetidae</taxon>
        <taxon>Hypocreales</taxon>
        <taxon>Cordycipitaceae</taxon>
        <taxon>Beauveria</taxon>
    </lineage>
</organism>
<accession>A0AAW0RKM5</accession>
<comment type="caution">
    <text evidence="8">The sequence shown here is derived from an EMBL/GenBank/DDBJ whole genome shotgun (WGS) entry which is preliminary data.</text>
</comment>
<keyword evidence="3 6" id="KW-0256">Endoplasmic reticulum</keyword>
<comment type="function">
    <text evidence="6">Interacts with target proteins during translocation into the lumen of the endoplasmic reticulum. Protects unfolded target proteins against degradation and facilitate correct glycosylation.</text>
</comment>
<dbReference type="EMBL" id="JAAHCF010000659">
    <property type="protein sequence ID" value="KAK8142528.1"/>
    <property type="molecule type" value="Genomic_DNA"/>
</dbReference>
<evidence type="ECO:0000256" key="4">
    <source>
        <dbReference type="ARBA" id="ARBA00022989"/>
    </source>
</evidence>
<evidence type="ECO:0000256" key="2">
    <source>
        <dbReference type="ARBA" id="ARBA00022692"/>
    </source>
</evidence>
<sequence length="68" mass="8005">MAQTPEQRRRNAKFAKDQENRMGKSIDQIKKREKTVQKPSISPFWIVLLAFVVFGGLIFEVIARWWGQ</sequence>
<keyword evidence="4 6" id="KW-1133">Transmembrane helix</keyword>
<evidence type="ECO:0000256" key="7">
    <source>
        <dbReference type="SAM" id="MobiDB-lite"/>
    </source>
</evidence>
<evidence type="ECO:0000256" key="5">
    <source>
        <dbReference type="ARBA" id="ARBA00023136"/>
    </source>
</evidence>
<evidence type="ECO:0000256" key="3">
    <source>
        <dbReference type="ARBA" id="ARBA00022824"/>
    </source>
</evidence>
<dbReference type="InterPro" id="IPR010580">
    <property type="entry name" value="ER_stress-assoc"/>
</dbReference>
<feature type="transmembrane region" description="Helical" evidence="6">
    <location>
        <begin position="44"/>
        <end position="66"/>
    </location>
</feature>
<proteinExistence type="inferred from homology"/>
<dbReference type="Pfam" id="PF06624">
    <property type="entry name" value="RAMP4"/>
    <property type="match status" value="1"/>
</dbReference>
<evidence type="ECO:0000313" key="9">
    <source>
        <dbReference type="Proteomes" id="UP001397290"/>
    </source>
</evidence>
<evidence type="ECO:0000313" key="8">
    <source>
        <dbReference type="EMBL" id="KAK8142528.1"/>
    </source>
</evidence>
<evidence type="ECO:0000256" key="6">
    <source>
        <dbReference type="RuleBase" id="RU364120"/>
    </source>
</evidence>
<dbReference type="AlphaFoldDB" id="A0AAW0RKM5"/>